<evidence type="ECO:0000313" key="3">
    <source>
        <dbReference type="Proteomes" id="UP000299102"/>
    </source>
</evidence>
<keyword evidence="1" id="KW-0472">Membrane</keyword>
<keyword evidence="3" id="KW-1185">Reference proteome</keyword>
<keyword evidence="1" id="KW-0812">Transmembrane</keyword>
<dbReference type="Proteomes" id="UP000299102">
    <property type="component" value="Unassembled WGS sequence"/>
</dbReference>
<proteinExistence type="predicted"/>
<sequence length="279" mass="31234">MSTFGRRTQLDRRRLSARTYAGCASAAAFSAARRATFDVDELKIRNGGEDVAFAKYLFVTVAKSLGSDMEYASTSRPAADGYFFKSGFSPDDASTAIKKAKVTRQSRTNGLARAVTTNEIALTTRQKYKKVGVLIILTAIIACVFSTLTRRVYNYYDVRSVIGANPSRPIAFSRMALKRVNQILRTVEANRSSLLRGNDAKASKSECGKRHVGREVGQRTGERAAIKRVRENAKPRVQKSELQLRLSHRTRRGAWQCCCRRELRDNHFVIMPYGSFELS</sequence>
<dbReference type="EMBL" id="BGZK01000243">
    <property type="protein sequence ID" value="GBP31209.1"/>
    <property type="molecule type" value="Genomic_DNA"/>
</dbReference>
<organism evidence="2 3">
    <name type="scientific">Eumeta variegata</name>
    <name type="common">Bagworm moth</name>
    <name type="synonym">Eumeta japonica</name>
    <dbReference type="NCBI Taxonomy" id="151549"/>
    <lineage>
        <taxon>Eukaryota</taxon>
        <taxon>Metazoa</taxon>
        <taxon>Ecdysozoa</taxon>
        <taxon>Arthropoda</taxon>
        <taxon>Hexapoda</taxon>
        <taxon>Insecta</taxon>
        <taxon>Pterygota</taxon>
        <taxon>Neoptera</taxon>
        <taxon>Endopterygota</taxon>
        <taxon>Lepidoptera</taxon>
        <taxon>Glossata</taxon>
        <taxon>Ditrysia</taxon>
        <taxon>Tineoidea</taxon>
        <taxon>Psychidae</taxon>
        <taxon>Oiketicinae</taxon>
        <taxon>Eumeta</taxon>
    </lineage>
</organism>
<name>A0A4C1UY56_EUMVA</name>
<comment type="caution">
    <text evidence="2">The sequence shown here is derived from an EMBL/GenBank/DDBJ whole genome shotgun (WGS) entry which is preliminary data.</text>
</comment>
<evidence type="ECO:0000256" key="1">
    <source>
        <dbReference type="SAM" id="Phobius"/>
    </source>
</evidence>
<keyword evidence="1" id="KW-1133">Transmembrane helix</keyword>
<gene>
    <name evidence="2" type="ORF">EVAR_21489_1</name>
</gene>
<accession>A0A4C1UY56</accession>
<protein>
    <submittedName>
        <fullName evidence="2">Uncharacterized protein</fullName>
    </submittedName>
</protein>
<dbReference type="AlphaFoldDB" id="A0A4C1UY56"/>
<evidence type="ECO:0000313" key="2">
    <source>
        <dbReference type="EMBL" id="GBP31209.1"/>
    </source>
</evidence>
<reference evidence="2 3" key="1">
    <citation type="journal article" date="2019" name="Commun. Biol.">
        <title>The bagworm genome reveals a unique fibroin gene that provides high tensile strength.</title>
        <authorList>
            <person name="Kono N."/>
            <person name="Nakamura H."/>
            <person name="Ohtoshi R."/>
            <person name="Tomita M."/>
            <person name="Numata K."/>
            <person name="Arakawa K."/>
        </authorList>
    </citation>
    <scope>NUCLEOTIDE SEQUENCE [LARGE SCALE GENOMIC DNA]</scope>
</reference>
<feature type="transmembrane region" description="Helical" evidence="1">
    <location>
        <begin position="131"/>
        <end position="149"/>
    </location>
</feature>